<keyword evidence="2 7" id="KW-0547">Nucleotide-binding</keyword>
<evidence type="ECO:0000256" key="3">
    <source>
        <dbReference type="ARBA" id="ARBA00022840"/>
    </source>
</evidence>
<dbReference type="Gene3D" id="1.10.10.820">
    <property type="match status" value="1"/>
</dbReference>
<feature type="region of interest" description="Disordered" evidence="8">
    <location>
        <begin position="1"/>
        <end position="133"/>
    </location>
</feature>
<dbReference type="GO" id="GO:0016459">
    <property type="term" value="C:myosin complex"/>
    <property type="evidence" value="ECO:0007669"/>
    <property type="project" value="UniProtKB-KW"/>
</dbReference>
<accession>A0AAD1ST36</accession>
<feature type="region of interest" description="Disordered" evidence="8">
    <location>
        <begin position="1652"/>
        <end position="1687"/>
    </location>
</feature>
<proteinExistence type="inferred from homology"/>
<feature type="compositionally biased region" description="Polar residues" evidence="8">
    <location>
        <begin position="1663"/>
        <end position="1683"/>
    </location>
</feature>
<dbReference type="GO" id="GO:0005524">
    <property type="term" value="F:ATP binding"/>
    <property type="evidence" value="ECO:0007669"/>
    <property type="project" value="UniProtKB-UniRule"/>
</dbReference>
<feature type="binding site" evidence="7">
    <location>
        <begin position="1782"/>
        <end position="1789"/>
    </location>
    <ligand>
        <name>ATP</name>
        <dbReference type="ChEBI" id="CHEBI:30616"/>
    </ligand>
</feature>
<feature type="compositionally biased region" description="Low complexity" evidence="8">
    <location>
        <begin position="819"/>
        <end position="830"/>
    </location>
</feature>
<evidence type="ECO:0000313" key="11">
    <source>
        <dbReference type="Proteomes" id="UP001295444"/>
    </source>
</evidence>
<dbReference type="Proteomes" id="UP001295444">
    <property type="component" value="Chromosome 07"/>
</dbReference>
<feature type="compositionally biased region" description="Polar residues" evidence="8">
    <location>
        <begin position="860"/>
        <end position="869"/>
    </location>
</feature>
<dbReference type="Gene3D" id="3.40.850.10">
    <property type="entry name" value="Kinesin motor domain"/>
    <property type="match status" value="1"/>
</dbReference>
<evidence type="ECO:0000256" key="6">
    <source>
        <dbReference type="ARBA" id="ARBA00023203"/>
    </source>
</evidence>
<feature type="region of interest" description="Disordered" evidence="8">
    <location>
        <begin position="754"/>
        <end position="956"/>
    </location>
</feature>
<evidence type="ECO:0000256" key="1">
    <source>
        <dbReference type="ARBA" id="ARBA00008314"/>
    </source>
</evidence>
<feature type="compositionally biased region" description="Polar residues" evidence="8">
    <location>
        <begin position="1480"/>
        <end position="1500"/>
    </location>
</feature>
<dbReference type="PROSITE" id="PS51456">
    <property type="entry name" value="MYOSIN_MOTOR"/>
    <property type="match status" value="1"/>
</dbReference>
<dbReference type="PRINTS" id="PR00193">
    <property type="entry name" value="MYOSINHEAVY"/>
</dbReference>
<feature type="compositionally biased region" description="Polar residues" evidence="8">
    <location>
        <begin position="699"/>
        <end position="711"/>
    </location>
</feature>
<keyword evidence="11" id="KW-1185">Reference proteome</keyword>
<dbReference type="PANTHER" id="PTHR22692:SF21">
    <property type="entry name" value="MYOSIN XVA"/>
    <property type="match status" value="1"/>
</dbReference>
<feature type="compositionally biased region" description="Polar residues" evidence="8">
    <location>
        <begin position="1127"/>
        <end position="1165"/>
    </location>
</feature>
<keyword evidence="5 7" id="KW-0505">Motor protein</keyword>
<dbReference type="FunFam" id="1.10.10.820:FF:000001">
    <property type="entry name" value="Myosin heavy chain"/>
    <property type="match status" value="1"/>
</dbReference>
<feature type="compositionally biased region" description="Acidic residues" evidence="8">
    <location>
        <begin position="60"/>
        <end position="88"/>
    </location>
</feature>
<feature type="region of interest" description="Disordered" evidence="8">
    <location>
        <begin position="692"/>
        <end position="726"/>
    </location>
</feature>
<feature type="region of interest" description="Disordered" evidence="8">
    <location>
        <begin position="1364"/>
        <end position="1433"/>
    </location>
</feature>
<feature type="compositionally biased region" description="Basic and acidic residues" evidence="8">
    <location>
        <begin position="892"/>
        <end position="902"/>
    </location>
</feature>
<dbReference type="SUPFAM" id="SSF52540">
    <property type="entry name" value="P-loop containing nucleoside triphosphate hydrolases"/>
    <property type="match status" value="1"/>
</dbReference>
<dbReference type="PANTHER" id="PTHR22692">
    <property type="entry name" value="MYOSIN VII, XV"/>
    <property type="match status" value="1"/>
</dbReference>
<comment type="caution">
    <text evidence="7">Lacks conserved residue(s) required for the propagation of feature annotation.</text>
</comment>
<keyword evidence="3 7" id="KW-0067">ATP-binding</keyword>
<dbReference type="EMBL" id="OW240918">
    <property type="protein sequence ID" value="CAH2307729.1"/>
    <property type="molecule type" value="Genomic_DNA"/>
</dbReference>
<sequence>MGGKKGDAKPGKKGGGKEPPAASKPDPKKEKDEKKGGKGKEKEDRKKGRDAKKTKKEIASESEEASEEELIKEESEESKDEEEEEESDGAARKKRGREKGVAALKGASKAVAGMNKGKGRRGPVEVADDLKKKEVTRKEMTRAQLKGATKAMAGLTKKTVVPPKKKKSLKAASRLFMKFSQLKPRRSKKGHFKTASKLFMGFRKKIAASSLLEKKKKSAAMLKNTSKLMLGLRKSVKKPPPKPSTGTGQKPSFLLIRLGGNAPKTETQDKKGPSKLFGGFFGKKKAKDKFKPRAKVLTKVSAAASWLTRRFLSKKNRYAHSDRAIQEAWLSRMGAQKLPFPSKEELYQYRANMKRFPGAHRFYGQHEDVYGHPQNTEAYRHQRFPNQRYMKNGGGHYDDPSSEYYDYHNEEYVFDEQGYMDEGDEFPYGHNFGPYGGEEDAYDDFNGHPMEEDYTSYHENMDYYDQTNHLLKGHNSYFDYEVDVHNPHDTYSSYDYEENEMDYYGDPMNPYGTNENEFEAFNRHHPYSAMDGMDPFGNPSNAMNYNGYTVSPYAEPLNPYAQTMDDIMENDESQTLLEDYEDPSAYEQHEMEEDPHALSVKRKYKLFPRPQVKLFGRERLDVPLPPSPHISFTDFDEEEDDGEEEPLIQALHQHMNPRQPPPRSLFAKSVQRNFGQPPARGVQKLLSAKPLGKRFNVHPQEQSQEMDSQEYSPRAFGSPLGQLMKNSLTPKPILKHQGSQRTQHLVSQQKRNPFAEANLPRTPSFQASSNYESQKQQKLDSLRQGLAGEQPNTQPYHKRFGHKLTGMDRPNIVRKADFSSSNNNNSENRPSPQPSKRNFPPSPQPPQKYSNQGKDIAMPQSPNLSTRQRPLSPKPAMNTFGLNRSNSISPSQHEDFRTEMRSSFRQKTTASTPQMANKTNFSHSPSPVRMTHWSANSNSQNAPSLAPEIRPHNEQPSMLSLKRGNSIRSEQMTPISPQPSIKSRGSTSALQMHGLTLRNDNYSQSSPGSPQASPLFNRAGNYQRESQMPASPQLIRRGLEGPHSQIIFENEATHHVSPQMPRRMKETINDQQVRYPQNWGNDHEPPTEAVKPLIRNPFMKHLRRTSGPKQPNPSSPRGSLSRMPSHRQGNINVSPQMPPRQQVSHSPTRGNPSTQGTSFTQQTKSPVMGRYDSMRRTTMPPPCPVTQMVHKQGPSHLMFSESHETPPKSLQFSEKSKSPVMGRYDSIKRTSMLPPSSPVPQMIHKPGPCQVMSKESHEIPPKSVLFSEQQKSPLMGRYNSVRGMSMMSPPSPVKQASNIQESNYLMMRENQETSSLSYPERPKSPMMGKYDSVRGLTGFNSSSSVPDAKSPFWKRIGQPLVGMSQEAHPMRQSIRRGDLPSPNRGLQNPPGQPLVGMSQEAHPMHQSIRRGDLPSPNRGLQNPPGNPFLNRGGQLEIGQAQMPKSPTFSMREADQRAGIYKPSTPQNKHNPNERRPPNHVSMQNPTYHVGQKGQSKSSPQFGLKSLGGFMSESLNQMHPESPQHDINIQYRGSPTLSGASHSYPRFPYSRDVYMGPVPPRAPIDYYDRDVDDGTGRYAVVMPQVQRMGSFRGRGTLRKQPWQQQGMNFHERQGTWSSNKSMHMPWSETLIRGSRRAKEKVANYLAHGSGRSTRNWPHVVSPGHKSTWNSKMQPPRSPQNTGPITEQDENGVQDMTQLEDLQETSVLNNLWKRFDREMIYTYIGSILLSVNPYKMLNIYGTDHVLMYEGRALGENPPHLFAIANIAYTKLMDAKHNQCIIISGESGSGKTEATKLVLRYLVAINQRRGVTNQILEATPLLESFGNAKTVRNDNSSRFGKFIEIYLEEGVICGAITSQYLLEKSRIVFQAKNERNYHIFYEMLAGLPSQQKQMFYLQDAETYYYLNQGGNCEIPAKRDAEDFRRLLNAMESLSFNAEDQDSIFRILSSILHLGNVYFEKYETESQEVASVVSAGEIRVVSELLQISHEGLQKSITFKVTVSLQG</sequence>
<evidence type="ECO:0000256" key="4">
    <source>
        <dbReference type="ARBA" id="ARBA00023123"/>
    </source>
</evidence>
<evidence type="ECO:0000256" key="5">
    <source>
        <dbReference type="ARBA" id="ARBA00023175"/>
    </source>
</evidence>
<dbReference type="SMART" id="SM00242">
    <property type="entry name" value="MYSc"/>
    <property type="match status" value="1"/>
</dbReference>
<feature type="region of interest" description="Disordered" evidence="8">
    <location>
        <begin position="1102"/>
        <end position="1166"/>
    </location>
</feature>
<feature type="compositionally biased region" description="Basic and acidic residues" evidence="8">
    <location>
        <begin position="1"/>
        <end position="10"/>
    </location>
</feature>
<name>A0AAD1ST36_PELCU</name>
<organism evidence="10 11">
    <name type="scientific">Pelobates cultripes</name>
    <name type="common">Western spadefoot toad</name>
    <dbReference type="NCBI Taxonomy" id="61616"/>
    <lineage>
        <taxon>Eukaryota</taxon>
        <taxon>Metazoa</taxon>
        <taxon>Chordata</taxon>
        <taxon>Craniata</taxon>
        <taxon>Vertebrata</taxon>
        <taxon>Euteleostomi</taxon>
        <taxon>Amphibia</taxon>
        <taxon>Batrachia</taxon>
        <taxon>Anura</taxon>
        <taxon>Pelobatoidea</taxon>
        <taxon>Pelobatidae</taxon>
        <taxon>Pelobates</taxon>
    </lineage>
</organism>
<evidence type="ECO:0000259" key="9">
    <source>
        <dbReference type="PROSITE" id="PS51456"/>
    </source>
</evidence>
<feature type="compositionally biased region" description="Polar residues" evidence="8">
    <location>
        <begin position="761"/>
        <end position="774"/>
    </location>
</feature>
<evidence type="ECO:0000256" key="8">
    <source>
        <dbReference type="SAM" id="MobiDB-lite"/>
    </source>
</evidence>
<feature type="compositionally biased region" description="Basic and acidic residues" evidence="8">
    <location>
        <begin position="25"/>
        <end position="47"/>
    </location>
</feature>
<dbReference type="InterPro" id="IPR001609">
    <property type="entry name" value="Myosin_head_motor_dom-like"/>
</dbReference>
<feature type="compositionally biased region" description="Polar residues" evidence="8">
    <location>
        <begin position="933"/>
        <end position="943"/>
    </location>
</feature>
<evidence type="ECO:0000256" key="2">
    <source>
        <dbReference type="ARBA" id="ARBA00022741"/>
    </source>
</evidence>
<feature type="compositionally biased region" description="Polar residues" evidence="8">
    <location>
        <begin position="903"/>
        <end position="925"/>
    </location>
</feature>
<dbReference type="GO" id="GO:0003779">
    <property type="term" value="F:actin binding"/>
    <property type="evidence" value="ECO:0007669"/>
    <property type="project" value="UniProtKB-KW"/>
</dbReference>
<feature type="region of interest" description="Disordered" evidence="8">
    <location>
        <begin position="1198"/>
        <end position="1218"/>
    </location>
</feature>
<dbReference type="GO" id="GO:0003774">
    <property type="term" value="F:cytoskeletal motor activity"/>
    <property type="evidence" value="ECO:0007669"/>
    <property type="project" value="UniProtKB-UniRule"/>
</dbReference>
<dbReference type="InterPro" id="IPR027417">
    <property type="entry name" value="P-loop_NTPase"/>
</dbReference>
<dbReference type="InterPro" id="IPR051567">
    <property type="entry name" value="Unconventional_Myosin_ATPase"/>
</dbReference>
<reference evidence="10" key="1">
    <citation type="submission" date="2022-03" db="EMBL/GenBank/DDBJ databases">
        <authorList>
            <person name="Alioto T."/>
            <person name="Alioto T."/>
            <person name="Gomez Garrido J."/>
        </authorList>
    </citation>
    <scope>NUCLEOTIDE SEQUENCE</scope>
</reference>
<feature type="domain" description="Myosin motor" evidence="9">
    <location>
        <begin position="1689"/>
        <end position="2002"/>
    </location>
</feature>
<dbReference type="Pfam" id="PF00063">
    <property type="entry name" value="Myosin_head"/>
    <property type="match status" value="1"/>
</dbReference>
<comment type="similarity">
    <text evidence="1 7">Belongs to the TRAFAC class myosin-kinesin ATPase superfamily. Myosin family.</text>
</comment>
<dbReference type="Gene3D" id="1.20.120.720">
    <property type="entry name" value="Myosin VI head, motor domain, U50 subdomain"/>
    <property type="match status" value="1"/>
</dbReference>
<evidence type="ECO:0000256" key="7">
    <source>
        <dbReference type="PROSITE-ProRule" id="PRU00782"/>
    </source>
</evidence>
<keyword evidence="4 7" id="KW-0518">Myosin</keyword>
<evidence type="ECO:0000313" key="10">
    <source>
        <dbReference type="EMBL" id="CAH2307729.1"/>
    </source>
</evidence>
<feature type="region of interest" description="Disordered" evidence="8">
    <location>
        <begin position="1459"/>
        <end position="1503"/>
    </location>
</feature>
<feature type="compositionally biased region" description="Polar residues" evidence="8">
    <location>
        <begin position="880"/>
        <end position="891"/>
    </location>
</feature>
<dbReference type="InterPro" id="IPR036961">
    <property type="entry name" value="Kinesin_motor_dom_sf"/>
</dbReference>
<gene>
    <name evidence="10" type="ORF">PECUL_23A023673</name>
</gene>
<keyword evidence="6 7" id="KW-0009">Actin-binding</keyword>
<protein>
    <submittedName>
        <fullName evidence="10">Unconventional myosin-XV</fullName>
    </submittedName>
</protein>